<dbReference type="AlphaFoldDB" id="A0A9N9NFL0"/>
<evidence type="ECO:0000313" key="1">
    <source>
        <dbReference type="EMBL" id="CAG8728226.1"/>
    </source>
</evidence>
<comment type="caution">
    <text evidence="1">The sequence shown here is derived from an EMBL/GenBank/DDBJ whole genome shotgun (WGS) entry which is preliminary data.</text>
</comment>
<proteinExistence type="predicted"/>
<keyword evidence="2" id="KW-1185">Reference proteome</keyword>
<dbReference type="Proteomes" id="UP000789396">
    <property type="component" value="Unassembled WGS sequence"/>
</dbReference>
<evidence type="ECO:0000313" key="2">
    <source>
        <dbReference type="Proteomes" id="UP000789396"/>
    </source>
</evidence>
<feature type="non-terminal residue" evidence="1">
    <location>
        <position position="107"/>
    </location>
</feature>
<name>A0A9N9NFL0_9GLOM</name>
<organism evidence="1 2">
    <name type="scientific">Racocetra fulgida</name>
    <dbReference type="NCBI Taxonomy" id="60492"/>
    <lineage>
        <taxon>Eukaryota</taxon>
        <taxon>Fungi</taxon>
        <taxon>Fungi incertae sedis</taxon>
        <taxon>Mucoromycota</taxon>
        <taxon>Glomeromycotina</taxon>
        <taxon>Glomeromycetes</taxon>
        <taxon>Diversisporales</taxon>
        <taxon>Gigasporaceae</taxon>
        <taxon>Racocetra</taxon>
    </lineage>
</organism>
<feature type="non-terminal residue" evidence="1">
    <location>
        <position position="1"/>
    </location>
</feature>
<gene>
    <name evidence="1" type="ORF">RFULGI_LOCUS11931</name>
</gene>
<reference evidence="1" key="1">
    <citation type="submission" date="2021-06" db="EMBL/GenBank/DDBJ databases">
        <authorList>
            <person name="Kallberg Y."/>
            <person name="Tangrot J."/>
            <person name="Rosling A."/>
        </authorList>
    </citation>
    <scope>NUCLEOTIDE SEQUENCE</scope>
    <source>
        <strain evidence="1">IN212</strain>
    </source>
</reference>
<dbReference type="OrthoDB" id="5591786at2759"/>
<accession>A0A9N9NFL0</accession>
<dbReference type="EMBL" id="CAJVPZ010027355">
    <property type="protein sequence ID" value="CAG8728226.1"/>
    <property type="molecule type" value="Genomic_DNA"/>
</dbReference>
<sequence>YRSQSLDRRIAIAIDNMEMHKTLKGRAPKISQDLILFGSQHDLFLLDPKSNLSIQSSLRNVVCKGDPRRARYLDSNDRLNMVEGIERYYLHDEKLIPQTPLPNAPLI</sequence>
<protein>
    <submittedName>
        <fullName evidence="1">4462_t:CDS:1</fullName>
    </submittedName>
</protein>